<dbReference type="GeneID" id="64406368"/>
<evidence type="ECO:0008006" key="5">
    <source>
        <dbReference type="Google" id="ProtNLM"/>
    </source>
</evidence>
<dbReference type="Proteomes" id="UP000677180">
    <property type="component" value="Chromosome"/>
</dbReference>
<sequence length="135" mass="14383">MRRTAAGLLVLLALAGCTTPPPQPATPEVTWTASAPADGVTLTRLGFRNGPADFWLPSGLVIRDRVDLEANVTLVITSPGGAELAAWLRRNLPAAGFEITADGQDSLLFRRGQWQGAFTVTEGLSALSLRTDREQ</sequence>
<gene>
    <name evidence="2" type="ORF">J5A53_11130</name>
    <name evidence="3" type="ORF">NCTC12967_00887</name>
</gene>
<evidence type="ECO:0000313" key="3">
    <source>
        <dbReference type="EMBL" id="VEH69614.1"/>
    </source>
</evidence>
<dbReference type="OrthoDB" id="3732426at2"/>
<dbReference type="PROSITE" id="PS51257">
    <property type="entry name" value="PROKAR_LIPOPROTEIN"/>
    <property type="match status" value="1"/>
</dbReference>
<evidence type="ECO:0000313" key="4">
    <source>
        <dbReference type="Proteomes" id="UP000273044"/>
    </source>
</evidence>
<dbReference type="EMBL" id="LR134406">
    <property type="protein sequence ID" value="VEH69614.1"/>
    <property type="molecule type" value="Genomic_DNA"/>
</dbReference>
<evidence type="ECO:0000313" key="2">
    <source>
        <dbReference type="EMBL" id="QUC10338.1"/>
    </source>
</evidence>
<dbReference type="Proteomes" id="UP000273044">
    <property type="component" value="Chromosome"/>
</dbReference>
<feature type="chain" id="PRO_5043184859" description="Lipoprotein" evidence="1">
    <location>
        <begin position="26"/>
        <end position="135"/>
    </location>
</feature>
<reference evidence="3 4" key="1">
    <citation type="submission" date="2018-12" db="EMBL/GenBank/DDBJ databases">
        <authorList>
            <consortium name="Pathogen Informatics"/>
        </authorList>
    </citation>
    <scope>NUCLEOTIDE SEQUENCE [LARGE SCALE GENOMIC DNA]</scope>
    <source>
        <strain evidence="3 4">NCTC12967</strain>
    </source>
</reference>
<feature type="signal peptide" evidence="1">
    <location>
        <begin position="1"/>
        <end position="25"/>
    </location>
</feature>
<organism evidence="3 4">
    <name type="scientific">Arachnia propionica</name>
    <dbReference type="NCBI Taxonomy" id="1750"/>
    <lineage>
        <taxon>Bacteria</taxon>
        <taxon>Bacillati</taxon>
        <taxon>Actinomycetota</taxon>
        <taxon>Actinomycetes</taxon>
        <taxon>Propionibacteriales</taxon>
        <taxon>Propionibacteriaceae</taxon>
        <taxon>Arachnia</taxon>
    </lineage>
</organism>
<protein>
    <recommendedName>
        <fullName evidence="5">Lipoprotein</fullName>
    </recommendedName>
</protein>
<accession>A0A3N4CY34</accession>
<dbReference type="EMBL" id="CP072385">
    <property type="protein sequence ID" value="QUC10338.1"/>
    <property type="molecule type" value="Genomic_DNA"/>
</dbReference>
<name>A0A3N4CY34_9ACTN</name>
<reference evidence="2" key="2">
    <citation type="submission" date="2021-03" db="EMBL/GenBank/DDBJ databases">
        <title>Human Oral Microbial Genomes.</title>
        <authorList>
            <person name="Johnston C.D."/>
            <person name="Chen T."/>
            <person name="Dewhirst F.E."/>
        </authorList>
    </citation>
    <scope>NUCLEOTIDE SEQUENCE</scope>
    <source>
        <strain evidence="2">F0714</strain>
    </source>
</reference>
<keyword evidence="4" id="KW-1185">Reference proteome</keyword>
<dbReference type="RefSeq" id="WP_014846012.1">
    <property type="nucleotide sequence ID" value="NZ_CAURRE010000008.1"/>
</dbReference>
<evidence type="ECO:0000256" key="1">
    <source>
        <dbReference type="SAM" id="SignalP"/>
    </source>
</evidence>
<dbReference type="AlphaFoldDB" id="A0A3N4CY34"/>
<keyword evidence="1" id="KW-0732">Signal</keyword>
<proteinExistence type="predicted"/>